<keyword evidence="17" id="KW-1185">Reference proteome</keyword>
<evidence type="ECO:0000256" key="2">
    <source>
        <dbReference type="ARBA" id="ARBA00004651"/>
    </source>
</evidence>
<evidence type="ECO:0000313" key="16">
    <source>
        <dbReference type="EMBL" id="GBO29408.1"/>
    </source>
</evidence>
<evidence type="ECO:0000256" key="14">
    <source>
        <dbReference type="SAM" id="Phobius"/>
    </source>
</evidence>
<evidence type="ECO:0000256" key="8">
    <source>
        <dbReference type="ARBA" id="ARBA00023157"/>
    </source>
</evidence>
<evidence type="ECO:0000313" key="17">
    <source>
        <dbReference type="Proteomes" id="UP000499080"/>
    </source>
</evidence>
<feature type="region of interest" description="Disordered" evidence="13">
    <location>
        <begin position="312"/>
        <end position="364"/>
    </location>
</feature>
<evidence type="ECO:0000256" key="5">
    <source>
        <dbReference type="ARBA" id="ARBA00022692"/>
    </source>
</evidence>
<evidence type="ECO:0000256" key="9">
    <source>
        <dbReference type="ARBA" id="ARBA00023170"/>
    </source>
</evidence>
<dbReference type="GO" id="GO:0005737">
    <property type="term" value="C:cytoplasm"/>
    <property type="evidence" value="ECO:0007669"/>
    <property type="project" value="TreeGrafter"/>
</dbReference>
<proteinExistence type="inferred from homology"/>
<keyword evidence="6 14" id="KW-1133">Transmembrane helix</keyword>
<gene>
    <name evidence="16" type="primary">pes_1</name>
    <name evidence="16" type="ORF">AVEN_157391_1</name>
</gene>
<evidence type="ECO:0000256" key="1">
    <source>
        <dbReference type="ARBA" id="ARBA00004189"/>
    </source>
</evidence>
<keyword evidence="15" id="KW-0732">Signal</keyword>
<evidence type="ECO:0000256" key="12">
    <source>
        <dbReference type="ARBA" id="ARBA00042244"/>
    </source>
</evidence>
<comment type="caution">
    <text evidence="16">The sequence shown here is derived from an EMBL/GenBank/DDBJ whole genome shotgun (WGS) entry which is preliminary data.</text>
</comment>
<feature type="signal peptide" evidence="15">
    <location>
        <begin position="1"/>
        <end position="29"/>
    </location>
</feature>
<dbReference type="OrthoDB" id="514335at2759"/>
<dbReference type="Proteomes" id="UP000499080">
    <property type="component" value="Unassembled WGS sequence"/>
</dbReference>
<evidence type="ECO:0000256" key="13">
    <source>
        <dbReference type="SAM" id="MobiDB-lite"/>
    </source>
</evidence>
<evidence type="ECO:0000256" key="15">
    <source>
        <dbReference type="SAM" id="SignalP"/>
    </source>
</evidence>
<evidence type="ECO:0000256" key="3">
    <source>
        <dbReference type="ARBA" id="ARBA00010532"/>
    </source>
</evidence>
<evidence type="ECO:0000256" key="4">
    <source>
        <dbReference type="ARBA" id="ARBA00022475"/>
    </source>
</evidence>
<feature type="chain" id="PRO_5021290407" description="Scavenger receptor class B member 1" evidence="15">
    <location>
        <begin position="30"/>
        <end position="364"/>
    </location>
</feature>
<dbReference type="Pfam" id="PF01130">
    <property type="entry name" value="CD36"/>
    <property type="match status" value="1"/>
</dbReference>
<dbReference type="GO" id="GO:0005901">
    <property type="term" value="C:caveola"/>
    <property type="evidence" value="ECO:0007669"/>
    <property type="project" value="UniProtKB-SubCell"/>
</dbReference>
<dbReference type="PANTHER" id="PTHR11923:SF110">
    <property type="entry name" value="SCAVENGER RECEPTOR CLASS B MEMBER 1"/>
    <property type="match status" value="1"/>
</dbReference>
<protein>
    <recommendedName>
        <fullName evidence="11">Scavenger receptor class B member 1</fullName>
    </recommendedName>
    <alternativeName>
        <fullName evidence="12">SR-BI</fullName>
    </alternativeName>
</protein>
<feature type="compositionally biased region" description="Polar residues" evidence="13">
    <location>
        <begin position="331"/>
        <end position="341"/>
    </location>
</feature>
<keyword evidence="5 14" id="KW-0812">Transmembrane</keyword>
<keyword evidence="8" id="KW-1015">Disulfide bond</keyword>
<dbReference type="AlphaFoldDB" id="A0A4Y2VYK2"/>
<dbReference type="InterPro" id="IPR002159">
    <property type="entry name" value="CD36_fam"/>
</dbReference>
<feature type="transmembrane region" description="Helical" evidence="14">
    <location>
        <begin position="252"/>
        <end position="276"/>
    </location>
</feature>
<evidence type="ECO:0000256" key="7">
    <source>
        <dbReference type="ARBA" id="ARBA00023136"/>
    </source>
</evidence>
<comment type="subcellular location">
    <subcellularLocation>
        <location evidence="2">Cell membrane</location>
        <topology evidence="2">Multi-pass membrane protein</topology>
    </subcellularLocation>
    <subcellularLocation>
        <location evidence="1">Membrane</location>
        <location evidence="1">Caveola</location>
        <topology evidence="1">Multi-pass membrane protein</topology>
    </subcellularLocation>
</comment>
<evidence type="ECO:0000256" key="6">
    <source>
        <dbReference type="ARBA" id="ARBA00022989"/>
    </source>
</evidence>
<dbReference type="EMBL" id="BGPR01052577">
    <property type="protein sequence ID" value="GBO29408.1"/>
    <property type="molecule type" value="Genomic_DNA"/>
</dbReference>
<sequence length="364" mass="40174">MAAKCMSRKAAKIALWVSVLYWLFRNVSTDISHNSYKNQLKSDITLTEGFAPDGSSLVYGKNATNDGLLTVFTGETGSTDDKTSSTGGTVRTRSLTFNYTEDVSHYGVVTKRFKPTRNVFANGTENPDNSCFDIKERPSGVSDIKNCQFGAPALISWPHFYMADPLYLKDINGLQPNEADHGSHLDADPITGISLDIQVRFQINLELSRVRGLVQFDDIPEGIFPVFWAGLEIQVTDDWAHFLKGQINNPKIIAYSVLGSLVLICLILIVVSLIVLRRTDDEEDDPLLDVKEEHKQNLSKKVIVPNYNSSGSYKEGTSGIKQRMASKEAEASNSGSINSSLPKGAYEEEDVTVIPIDPSTDKKL</sequence>
<evidence type="ECO:0000256" key="10">
    <source>
        <dbReference type="ARBA" id="ARBA00023180"/>
    </source>
</evidence>
<reference evidence="16 17" key="1">
    <citation type="journal article" date="2019" name="Sci. Rep.">
        <title>Orb-weaving spider Araneus ventricosus genome elucidates the spidroin gene catalogue.</title>
        <authorList>
            <person name="Kono N."/>
            <person name="Nakamura H."/>
            <person name="Ohtoshi R."/>
            <person name="Moran D.A.P."/>
            <person name="Shinohara A."/>
            <person name="Yoshida Y."/>
            <person name="Fujiwara M."/>
            <person name="Mori M."/>
            <person name="Tomita M."/>
            <person name="Arakawa K."/>
        </authorList>
    </citation>
    <scope>NUCLEOTIDE SEQUENCE [LARGE SCALE GENOMIC DNA]</scope>
</reference>
<comment type="similarity">
    <text evidence="3">Belongs to the CD36 family.</text>
</comment>
<keyword evidence="7 14" id="KW-0472">Membrane</keyword>
<keyword evidence="9" id="KW-0675">Receptor</keyword>
<evidence type="ECO:0000256" key="11">
    <source>
        <dbReference type="ARBA" id="ARBA00040821"/>
    </source>
</evidence>
<accession>A0A4Y2VYK2</accession>
<dbReference type="GO" id="GO:0005044">
    <property type="term" value="F:scavenger receptor activity"/>
    <property type="evidence" value="ECO:0007669"/>
    <property type="project" value="TreeGrafter"/>
</dbReference>
<organism evidence="16 17">
    <name type="scientific">Araneus ventricosus</name>
    <name type="common">Orbweaver spider</name>
    <name type="synonym">Epeira ventricosa</name>
    <dbReference type="NCBI Taxonomy" id="182803"/>
    <lineage>
        <taxon>Eukaryota</taxon>
        <taxon>Metazoa</taxon>
        <taxon>Ecdysozoa</taxon>
        <taxon>Arthropoda</taxon>
        <taxon>Chelicerata</taxon>
        <taxon>Arachnida</taxon>
        <taxon>Araneae</taxon>
        <taxon>Araneomorphae</taxon>
        <taxon>Entelegynae</taxon>
        <taxon>Araneoidea</taxon>
        <taxon>Araneidae</taxon>
        <taxon>Araneus</taxon>
    </lineage>
</organism>
<keyword evidence="4" id="KW-1003">Cell membrane</keyword>
<dbReference type="PRINTS" id="PR01609">
    <property type="entry name" value="CD36FAMILY"/>
</dbReference>
<name>A0A4Y2VYK2_ARAVE</name>
<dbReference type="PANTHER" id="PTHR11923">
    <property type="entry name" value="SCAVENGER RECEPTOR CLASS B TYPE-1 SR-B1"/>
    <property type="match status" value="1"/>
</dbReference>
<keyword evidence="10" id="KW-0325">Glycoprotein</keyword>